<evidence type="ECO:0000313" key="3">
    <source>
        <dbReference type="Proteomes" id="UP000321547"/>
    </source>
</evidence>
<dbReference type="PROSITE" id="PS51707">
    <property type="entry name" value="CYTH"/>
    <property type="match status" value="1"/>
</dbReference>
<dbReference type="InterPro" id="IPR008173">
    <property type="entry name" value="Adenylyl_cyclase_CyaB"/>
</dbReference>
<dbReference type="InterPro" id="IPR033469">
    <property type="entry name" value="CYTH-like_dom_sf"/>
</dbReference>
<evidence type="ECO:0000313" key="2">
    <source>
        <dbReference type="EMBL" id="GEM02904.1"/>
    </source>
</evidence>
<reference evidence="2 3" key="1">
    <citation type="submission" date="2019-07" db="EMBL/GenBank/DDBJ databases">
        <title>Whole genome shotgun sequence of Halolactibacillus halophilus NBRC 100868.</title>
        <authorList>
            <person name="Hosoyama A."/>
            <person name="Uohara A."/>
            <person name="Ohji S."/>
            <person name="Ichikawa N."/>
        </authorList>
    </citation>
    <scope>NUCLEOTIDE SEQUENCE [LARGE SCALE GENOMIC DNA]</scope>
    <source>
        <strain evidence="2 3">NBRC 100868</strain>
    </source>
</reference>
<dbReference type="PANTHER" id="PTHR21028">
    <property type="entry name" value="SI:CH211-156B7.4"/>
    <property type="match status" value="1"/>
</dbReference>
<dbReference type="InterPro" id="IPR023577">
    <property type="entry name" value="CYTH_domain"/>
</dbReference>
<name>A0ABQ0VP52_9BACI</name>
<proteinExistence type="predicted"/>
<feature type="domain" description="CYTH" evidence="1">
    <location>
        <begin position="1"/>
        <end position="175"/>
    </location>
</feature>
<keyword evidence="3" id="KW-1185">Reference proteome</keyword>
<dbReference type="Gene3D" id="2.40.320.10">
    <property type="entry name" value="Hypothetical Protein Pfu-838710-001"/>
    <property type="match status" value="1"/>
</dbReference>
<gene>
    <name evidence="2" type="ORF">HHA03_24360</name>
</gene>
<evidence type="ECO:0000259" key="1">
    <source>
        <dbReference type="PROSITE" id="PS51707"/>
    </source>
</evidence>
<dbReference type="Proteomes" id="UP000321547">
    <property type="component" value="Unassembled WGS sequence"/>
</dbReference>
<dbReference type="PANTHER" id="PTHR21028:SF2">
    <property type="entry name" value="CYTH DOMAIN-CONTAINING PROTEIN"/>
    <property type="match status" value="1"/>
</dbReference>
<dbReference type="RefSeq" id="WP_089833066.1">
    <property type="nucleotide sequence ID" value="NZ_BJWI01000076.1"/>
</dbReference>
<sequence length="180" mass="20773">MKEIELRFKVKEVNELLKKVENLGFALLFEKRQIDEYFKIKGLEVEGDVRGSFIYRLRNDSVKGFSAVKKTTIEPGIWEELEINVDKKNLDFIQTLMRDSLSSILTIDKNRSTFKKGAFTLNLDTIKNLGDFIEIELLDENDYYEGKEKIAELILELGIDGSNIIEDGYVTLIKKKNGLL</sequence>
<accession>A0ABQ0VP52</accession>
<dbReference type="EMBL" id="BJWI01000076">
    <property type="protein sequence ID" value="GEM02904.1"/>
    <property type="molecule type" value="Genomic_DNA"/>
</dbReference>
<organism evidence="2 3">
    <name type="scientific">Halolactibacillus halophilus</name>
    <dbReference type="NCBI Taxonomy" id="306540"/>
    <lineage>
        <taxon>Bacteria</taxon>
        <taxon>Bacillati</taxon>
        <taxon>Bacillota</taxon>
        <taxon>Bacilli</taxon>
        <taxon>Bacillales</taxon>
        <taxon>Bacillaceae</taxon>
        <taxon>Halolactibacillus</taxon>
    </lineage>
</organism>
<protein>
    <submittedName>
        <fullName evidence="2">Adenylate cyclase</fullName>
    </submittedName>
</protein>
<dbReference type="SUPFAM" id="SSF55154">
    <property type="entry name" value="CYTH-like phosphatases"/>
    <property type="match status" value="1"/>
</dbReference>
<dbReference type="SMART" id="SM01118">
    <property type="entry name" value="CYTH"/>
    <property type="match status" value="1"/>
</dbReference>
<comment type="caution">
    <text evidence="2">The sequence shown here is derived from an EMBL/GenBank/DDBJ whole genome shotgun (WGS) entry which is preliminary data.</text>
</comment>
<dbReference type="Pfam" id="PF01928">
    <property type="entry name" value="CYTH"/>
    <property type="match status" value="1"/>
</dbReference>